<dbReference type="InterPro" id="IPR050706">
    <property type="entry name" value="Cyclic-di-GMP_PDE-like"/>
</dbReference>
<accession>A0A0J9C1K8</accession>
<evidence type="ECO:0000256" key="4">
    <source>
        <dbReference type="ARBA" id="ARBA00023136"/>
    </source>
</evidence>
<dbReference type="RefSeq" id="WP_048930214.1">
    <property type="nucleotide sequence ID" value="NZ_KQ235879.1"/>
</dbReference>
<dbReference type="PROSITE" id="PS50887">
    <property type="entry name" value="GGDEF"/>
    <property type="match status" value="1"/>
</dbReference>
<dbReference type="PANTHER" id="PTHR33121">
    <property type="entry name" value="CYCLIC DI-GMP PHOSPHODIESTERASE PDEF"/>
    <property type="match status" value="1"/>
</dbReference>
<dbReference type="InterPro" id="IPR029016">
    <property type="entry name" value="GAF-like_dom_sf"/>
</dbReference>
<reference evidence="9 10" key="1">
    <citation type="submission" date="2011-04" db="EMBL/GenBank/DDBJ databases">
        <title>The Genome Sequence of Clostridium citroniae WAL-19142.</title>
        <authorList>
            <consortium name="The Broad Institute Genome Sequencing Platform"/>
            <person name="Earl A."/>
            <person name="Ward D."/>
            <person name="Feldgarden M."/>
            <person name="Gevers D."/>
            <person name="Warren Y.A."/>
            <person name="Tyrrell K.L."/>
            <person name="Citron D.M."/>
            <person name="Goldstein E.J."/>
            <person name="Daigneault M."/>
            <person name="Allen-Vercoe E."/>
            <person name="Young S.K."/>
            <person name="Zeng Q."/>
            <person name="Gargeya S."/>
            <person name="Fitzgerald M."/>
            <person name="Haas B."/>
            <person name="Abouelleil A."/>
            <person name="Alvarado L."/>
            <person name="Arachchi H.M."/>
            <person name="Berlin A."/>
            <person name="Brown A."/>
            <person name="Chapman S.B."/>
            <person name="Chen Z."/>
            <person name="Dunbar C."/>
            <person name="Freedman E."/>
            <person name="Gearin G."/>
            <person name="Gellesch M."/>
            <person name="Goldberg J."/>
            <person name="Griggs A."/>
            <person name="Gujja S."/>
            <person name="Heilman E.R."/>
            <person name="Heiman D."/>
            <person name="Howarth C."/>
            <person name="Larson L."/>
            <person name="Lui A."/>
            <person name="MacDonald P.J."/>
            <person name="Mehta T."/>
            <person name="Montmayeur A."/>
            <person name="Murphy C."/>
            <person name="Neiman D."/>
            <person name="Pearson M."/>
            <person name="Priest M."/>
            <person name="Roberts A."/>
            <person name="Saif S."/>
            <person name="Shea T."/>
            <person name="Shenoy N."/>
            <person name="Sisk P."/>
            <person name="Stolte C."/>
            <person name="Sykes S."/>
            <person name="White J."/>
            <person name="Yandava C."/>
            <person name="Wortman J."/>
            <person name="Nusbaum C."/>
            <person name="Birren B."/>
        </authorList>
    </citation>
    <scope>NUCLEOTIDE SEQUENCE [LARGE SCALE GENOMIC DNA]</scope>
    <source>
        <strain evidence="9 10">WAL-19142</strain>
    </source>
</reference>
<dbReference type="GO" id="GO:0016020">
    <property type="term" value="C:membrane"/>
    <property type="evidence" value="ECO:0007669"/>
    <property type="project" value="UniProtKB-SubCell"/>
</dbReference>
<dbReference type="Proteomes" id="UP000037392">
    <property type="component" value="Unassembled WGS sequence"/>
</dbReference>
<dbReference type="InterPro" id="IPR043128">
    <property type="entry name" value="Rev_trsase/Diguanyl_cyclase"/>
</dbReference>
<dbReference type="SUPFAM" id="SSF55073">
    <property type="entry name" value="Nucleotide cyclase"/>
    <property type="match status" value="1"/>
</dbReference>
<dbReference type="OrthoDB" id="9805474at2"/>
<feature type="domain" description="EAL" evidence="7">
    <location>
        <begin position="647"/>
        <end position="900"/>
    </location>
</feature>
<keyword evidence="4 6" id="KW-0472">Membrane</keyword>
<dbReference type="CDD" id="cd01949">
    <property type="entry name" value="GGDEF"/>
    <property type="match status" value="1"/>
</dbReference>
<feature type="transmembrane region" description="Helical" evidence="6">
    <location>
        <begin position="151"/>
        <end position="169"/>
    </location>
</feature>
<evidence type="ECO:0000259" key="7">
    <source>
        <dbReference type="PROSITE" id="PS50883"/>
    </source>
</evidence>
<dbReference type="Pfam" id="PF00990">
    <property type="entry name" value="GGDEF"/>
    <property type="match status" value="1"/>
</dbReference>
<sequence>MQKRIVTMLLAAALLVSGVLSILSIHGLQGNARIINYTGVVRGATQRLIKQEMNGQHNDALIARLDGILNELATGQGDNGLLRLENDAFQELIAQMQDQWEEIKDEIRQVRQGTDKTELYRLSEAYFELADRTVSAAEEYSEQQVERAEQGFFILGAAVIILTLFLVWYGRIQKQRQKALTDAEDANRIRSEHLDRMSEDLRAPMDAISELLYVSDVESNDLLFLNEAGRKTFGVTDLRGQKCYKVLQGLDHPCEFCTTSFLVPGENYTWEFTNPITKRHYLLKDRLLQWDGRPARIEIAFDITEAEAEKQALKNTLDTEQMVMECVRIMYRQPDMALSAPMVLEHLGCFLSADRSYLAMLRDGLLYNDFEWCKDGIDSQKENLQGVPLSSVERWVPIFNSQKCVILENIEDIKESYPQEYELLSSQGIRSLVAAPMEQNGNFRGLLGVDNPPPERIRSIGSLLQTLCYFLMLAYQRTESEQQLSHMSYYDMLTSFYNRNRYIEDSAALSGRSGPMGIVYLDVNGLKDINDEHGHAYGDKVLVECTCQMREVFRDSNYYRIGGDEFVIICPGIDQETFDMRVADLRHHFRLNPLCKAAIGAQWDQEYANLQQVIAKADAKMYEDKKDFYRRNPSSHRYRHHNDQVLHLSDPKVLQEEICQERFVVYLQPQISSSDCCAVGAEALIRYQPYSGSLILPGNFLPLLEESQTISQIDFYVFEYACSQLKEWARQGKQALPVSVNFSRSSLSQHDFVDRLNRLCRQYGVDKRYLEIELTETAREGDGVDLKALIRSLREEGFIVAIDDFGTEYANLALLSTVEFDVLKLDKSLVDDVALSSRARSVVENIVSICKGMQIKVVAEGIETEEQLEALRSCGVELVQGYLFSKPIPTSEYEEKYLKS</sequence>
<dbReference type="InterPro" id="IPR003018">
    <property type="entry name" value="GAF"/>
</dbReference>
<evidence type="ECO:0000259" key="8">
    <source>
        <dbReference type="PROSITE" id="PS50887"/>
    </source>
</evidence>
<dbReference type="InterPro" id="IPR001633">
    <property type="entry name" value="EAL_dom"/>
</dbReference>
<dbReference type="GeneID" id="93162207"/>
<dbReference type="SMART" id="SM00267">
    <property type="entry name" value="GGDEF"/>
    <property type="match status" value="1"/>
</dbReference>
<dbReference type="Pfam" id="PF00563">
    <property type="entry name" value="EAL"/>
    <property type="match status" value="1"/>
</dbReference>
<protein>
    <recommendedName>
        <fullName evidence="11">GGDEF domain-containing protein</fullName>
    </recommendedName>
</protein>
<dbReference type="NCBIfam" id="TIGR00254">
    <property type="entry name" value="GGDEF"/>
    <property type="match status" value="1"/>
</dbReference>
<dbReference type="SUPFAM" id="SSF55781">
    <property type="entry name" value="GAF domain-like"/>
    <property type="match status" value="1"/>
</dbReference>
<proteinExistence type="predicted"/>
<keyword evidence="3 6" id="KW-1133">Transmembrane helix</keyword>
<dbReference type="PANTHER" id="PTHR33121:SF79">
    <property type="entry name" value="CYCLIC DI-GMP PHOSPHODIESTERASE PDED-RELATED"/>
    <property type="match status" value="1"/>
</dbReference>
<dbReference type="Pfam" id="PF01590">
    <property type="entry name" value="GAF"/>
    <property type="match status" value="1"/>
</dbReference>
<evidence type="ECO:0000313" key="10">
    <source>
        <dbReference type="Proteomes" id="UP000037392"/>
    </source>
</evidence>
<dbReference type="SUPFAM" id="SSF141868">
    <property type="entry name" value="EAL domain-like"/>
    <property type="match status" value="1"/>
</dbReference>
<comment type="subcellular location">
    <subcellularLocation>
        <location evidence="1">Membrane</location>
        <topology evidence="1">Multi-pass membrane protein</topology>
    </subcellularLocation>
</comment>
<keyword evidence="5" id="KW-0175">Coiled coil</keyword>
<dbReference type="Gene3D" id="3.20.20.450">
    <property type="entry name" value="EAL domain"/>
    <property type="match status" value="1"/>
</dbReference>
<feature type="coiled-coil region" evidence="5">
    <location>
        <begin position="86"/>
        <end position="113"/>
    </location>
</feature>
<dbReference type="PATRIC" id="fig|742734.4.peg.3489"/>
<feature type="domain" description="GGDEF" evidence="8">
    <location>
        <begin position="514"/>
        <end position="639"/>
    </location>
</feature>
<dbReference type="PROSITE" id="PS50883">
    <property type="entry name" value="EAL"/>
    <property type="match status" value="1"/>
</dbReference>
<name>A0A0J9C1K8_9FIRM</name>
<dbReference type="Gene3D" id="3.30.450.40">
    <property type="match status" value="1"/>
</dbReference>
<dbReference type="Gene3D" id="3.30.70.270">
    <property type="match status" value="1"/>
</dbReference>
<dbReference type="AlphaFoldDB" id="A0A0J9C1K8"/>
<dbReference type="EMBL" id="ADLK01000024">
    <property type="protein sequence ID" value="KMW18349.1"/>
    <property type="molecule type" value="Genomic_DNA"/>
</dbReference>
<dbReference type="InterPro" id="IPR029787">
    <property type="entry name" value="Nucleotide_cyclase"/>
</dbReference>
<dbReference type="CDD" id="cd01948">
    <property type="entry name" value="EAL"/>
    <property type="match status" value="1"/>
</dbReference>
<evidence type="ECO:0000256" key="2">
    <source>
        <dbReference type="ARBA" id="ARBA00022692"/>
    </source>
</evidence>
<organism evidence="9 10">
    <name type="scientific">[Clostridium] citroniae WAL-19142</name>
    <dbReference type="NCBI Taxonomy" id="742734"/>
    <lineage>
        <taxon>Bacteria</taxon>
        <taxon>Bacillati</taxon>
        <taxon>Bacillota</taxon>
        <taxon>Clostridia</taxon>
        <taxon>Lachnospirales</taxon>
        <taxon>Lachnospiraceae</taxon>
        <taxon>Enterocloster</taxon>
    </lineage>
</organism>
<dbReference type="GO" id="GO:0071111">
    <property type="term" value="F:cyclic-guanylate-specific phosphodiesterase activity"/>
    <property type="evidence" value="ECO:0007669"/>
    <property type="project" value="InterPro"/>
</dbReference>
<keyword evidence="2 6" id="KW-0812">Transmembrane</keyword>
<evidence type="ECO:0008006" key="11">
    <source>
        <dbReference type="Google" id="ProtNLM"/>
    </source>
</evidence>
<evidence type="ECO:0000256" key="5">
    <source>
        <dbReference type="SAM" id="Coils"/>
    </source>
</evidence>
<evidence type="ECO:0000256" key="3">
    <source>
        <dbReference type="ARBA" id="ARBA00022989"/>
    </source>
</evidence>
<evidence type="ECO:0000313" key="9">
    <source>
        <dbReference type="EMBL" id="KMW18349.1"/>
    </source>
</evidence>
<evidence type="ECO:0000256" key="6">
    <source>
        <dbReference type="SAM" id="Phobius"/>
    </source>
</evidence>
<dbReference type="SMART" id="SM00052">
    <property type="entry name" value="EAL"/>
    <property type="match status" value="1"/>
</dbReference>
<dbReference type="InterPro" id="IPR000160">
    <property type="entry name" value="GGDEF_dom"/>
</dbReference>
<gene>
    <name evidence="9" type="ORF">HMPREF9470_03259</name>
</gene>
<dbReference type="InterPro" id="IPR029095">
    <property type="entry name" value="NarX-like_N"/>
</dbReference>
<comment type="caution">
    <text evidence="9">The sequence shown here is derived from an EMBL/GenBank/DDBJ whole genome shotgun (WGS) entry which is preliminary data.</text>
</comment>
<dbReference type="InterPro" id="IPR035919">
    <property type="entry name" value="EAL_sf"/>
</dbReference>
<dbReference type="Pfam" id="PF13675">
    <property type="entry name" value="PilJ"/>
    <property type="match status" value="1"/>
</dbReference>
<evidence type="ECO:0000256" key="1">
    <source>
        <dbReference type="ARBA" id="ARBA00004141"/>
    </source>
</evidence>